<feature type="compositionally biased region" description="Low complexity" evidence="7">
    <location>
        <begin position="292"/>
        <end position="302"/>
    </location>
</feature>
<feature type="transmembrane region" description="Helical" evidence="8">
    <location>
        <begin position="193"/>
        <end position="215"/>
    </location>
</feature>
<feature type="transmembrane region" description="Helical" evidence="8">
    <location>
        <begin position="86"/>
        <end position="107"/>
    </location>
</feature>
<dbReference type="AlphaFoldDB" id="A0A8J1UD16"/>
<dbReference type="SMART" id="SM01381">
    <property type="entry name" value="7TM_GPCR_Srsx"/>
    <property type="match status" value="1"/>
</dbReference>
<evidence type="ECO:0000256" key="2">
    <source>
        <dbReference type="ARBA" id="ARBA00022475"/>
    </source>
</evidence>
<dbReference type="PROSITE" id="PS50262">
    <property type="entry name" value="G_PROTEIN_RECEP_F1_2"/>
    <property type="match status" value="1"/>
</dbReference>
<dbReference type="OrthoDB" id="10011551at2759"/>
<dbReference type="EMBL" id="CAIIXF020000004">
    <property type="protein sequence ID" value="CAH1781609.1"/>
    <property type="molecule type" value="Genomic_DNA"/>
</dbReference>
<evidence type="ECO:0000313" key="9">
    <source>
        <dbReference type="EMBL" id="CAH1781609.1"/>
    </source>
</evidence>
<comment type="similarity">
    <text evidence="6">Belongs to the G-protein coupled receptor 1 family.</text>
</comment>
<keyword evidence="5 8" id="KW-0472">Membrane</keyword>
<organism evidence="9 10">
    <name type="scientific">Owenia fusiformis</name>
    <name type="common">Polychaete worm</name>
    <dbReference type="NCBI Taxonomy" id="6347"/>
    <lineage>
        <taxon>Eukaryota</taxon>
        <taxon>Metazoa</taxon>
        <taxon>Spiralia</taxon>
        <taxon>Lophotrochozoa</taxon>
        <taxon>Annelida</taxon>
        <taxon>Polychaeta</taxon>
        <taxon>Sedentaria</taxon>
        <taxon>Canalipalpata</taxon>
        <taxon>Sabellida</taxon>
        <taxon>Oweniida</taxon>
        <taxon>Oweniidae</taxon>
        <taxon>Owenia</taxon>
    </lineage>
</organism>
<dbReference type="Proteomes" id="UP000749559">
    <property type="component" value="Unassembled WGS sequence"/>
</dbReference>
<dbReference type="SUPFAM" id="SSF81321">
    <property type="entry name" value="Family A G protein-coupled receptor-like"/>
    <property type="match status" value="1"/>
</dbReference>
<keyword evidence="6" id="KW-0807">Transducer</keyword>
<comment type="caution">
    <text evidence="9">The sequence shown here is derived from an EMBL/GenBank/DDBJ whole genome shotgun (WGS) entry which is preliminary data.</text>
</comment>
<reference evidence="9" key="1">
    <citation type="submission" date="2022-03" db="EMBL/GenBank/DDBJ databases">
        <authorList>
            <person name="Martin C."/>
        </authorList>
    </citation>
    <scope>NUCLEOTIDE SEQUENCE</scope>
</reference>
<keyword evidence="6" id="KW-0297">G-protein coupled receptor</keyword>
<feature type="transmembrane region" description="Helical" evidence="8">
    <location>
        <begin position="373"/>
        <end position="395"/>
    </location>
</feature>
<keyword evidence="4 8" id="KW-1133">Transmembrane helix</keyword>
<evidence type="ECO:0000256" key="6">
    <source>
        <dbReference type="RuleBase" id="RU000688"/>
    </source>
</evidence>
<evidence type="ECO:0000256" key="3">
    <source>
        <dbReference type="ARBA" id="ARBA00022692"/>
    </source>
</evidence>
<evidence type="ECO:0000256" key="8">
    <source>
        <dbReference type="SAM" id="Phobius"/>
    </source>
</evidence>
<keyword evidence="2" id="KW-1003">Cell membrane</keyword>
<gene>
    <name evidence="9" type="ORF">OFUS_LOCUS8170</name>
</gene>
<dbReference type="Gene3D" id="1.20.1070.10">
    <property type="entry name" value="Rhodopsin 7-helix transmembrane proteins"/>
    <property type="match status" value="1"/>
</dbReference>
<evidence type="ECO:0000256" key="4">
    <source>
        <dbReference type="ARBA" id="ARBA00022989"/>
    </source>
</evidence>
<comment type="subcellular location">
    <subcellularLocation>
        <location evidence="1">Cell membrane</location>
        <topology evidence="1">Multi-pass membrane protein</topology>
    </subcellularLocation>
</comment>
<dbReference type="InterPro" id="IPR000276">
    <property type="entry name" value="GPCR_Rhodpsn"/>
</dbReference>
<dbReference type="PROSITE" id="PS00237">
    <property type="entry name" value="G_PROTEIN_RECEP_F1_1"/>
    <property type="match status" value="1"/>
</dbReference>
<dbReference type="PANTHER" id="PTHR22750">
    <property type="entry name" value="G-PROTEIN COUPLED RECEPTOR"/>
    <property type="match status" value="1"/>
</dbReference>
<keyword evidence="6" id="KW-0675">Receptor</keyword>
<evidence type="ECO:0000256" key="1">
    <source>
        <dbReference type="ARBA" id="ARBA00004651"/>
    </source>
</evidence>
<name>A0A8J1UD16_OWEFU</name>
<keyword evidence="10" id="KW-1185">Reference proteome</keyword>
<dbReference type="PRINTS" id="PR00237">
    <property type="entry name" value="GPCRRHODOPSN"/>
</dbReference>
<dbReference type="GO" id="GO:0004930">
    <property type="term" value="F:G protein-coupled receptor activity"/>
    <property type="evidence" value="ECO:0007669"/>
    <property type="project" value="UniProtKB-KW"/>
</dbReference>
<feature type="transmembrane region" description="Helical" evidence="8">
    <location>
        <begin position="119"/>
        <end position="139"/>
    </location>
</feature>
<feature type="transmembrane region" description="Helical" evidence="8">
    <location>
        <begin position="151"/>
        <end position="172"/>
    </location>
</feature>
<dbReference type="GO" id="GO:0005886">
    <property type="term" value="C:plasma membrane"/>
    <property type="evidence" value="ECO:0007669"/>
    <property type="project" value="UniProtKB-SubCell"/>
</dbReference>
<keyword evidence="3 6" id="KW-0812">Transmembrane</keyword>
<evidence type="ECO:0000256" key="5">
    <source>
        <dbReference type="ARBA" id="ARBA00023136"/>
    </source>
</evidence>
<feature type="transmembrane region" description="Helical" evidence="8">
    <location>
        <begin position="338"/>
        <end position="361"/>
    </location>
</feature>
<evidence type="ECO:0000256" key="7">
    <source>
        <dbReference type="SAM" id="MobiDB-lite"/>
    </source>
</evidence>
<sequence>MDFDYTNMDINVFESSSVDMDMMDSLTFDNLNMARLNRTDIDRINETITGVIRLSEILNSSWFIGNLSDLMAPPKSLIIGDRIKTLVSIPLGILIIIANMIVIGFFIVTRKVRYPGYTFTLNLAISDLILGFVCIAKGFMTSTISRELCLFRLGLIATTVCASITSMMWIAVDRYIAVKHPLTYYKKMSRLKLILALCHIWTQSILLGFAPLMGWNRVGRSYLYCVLTHTVPPEYLGVLFLVGIFIPLIVIGTIYWIIFFVARRHIRILDNQDNDVRRMSQDLGYIDGDNFSDSSSTTSSSEQEAEAPPPRSAASANFNRRLSFVPVSTRTFRAFKTLTLVIGCFLLTWGPFAISCIVVMVCGRNCKRLGSIISHYLILLGMFNSFLNPLVYALGNKEFRRTVRKTLFVKCCNQRGQELRRSNNSVYTVDSTDTSSGA</sequence>
<accession>A0A8J1UD16</accession>
<dbReference type="InterPro" id="IPR017452">
    <property type="entry name" value="GPCR_Rhodpsn_7TM"/>
</dbReference>
<feature type="region of interest" description="Disordered" evidence="7">
    <location>
        <begin position="287"/>
        <end position="314"/>
    </location>
</feature>
<dbReference type="Pfam" id="PF00001">
    <property type="entry name" value="7tm_1"/>
    <property type="match status" value="1"/>
</dbReference>
<evidence type="ECO:0000313" key="10">
    <source>
        <dbReference type="Proteomes" id="UP000749559"/>
    </source>
</evidence>
<proteinExistence type="inferred from homology"/>
<protein>
    <submittedName>
        <fullName evidence="9">Uncharacterized protein</fullName>
    </submittedName>
</protein>
<feature type="transmembrane region" description="Helical" evidence="8">
    <location>
        <begin position="235"/>
        <end position="262"/>
    </location>
</feature>